<dbReference type="CDD" id="cd14007">
    <property type="entry name" value="STKc_Aurora"/>
    <property type="match status" value="1"/>
</dbReference>
<comment type="catalytic activity">
    <reaction evidence="7 13">
        <text>L-seryl-[protein] + ATP = O-phospho-L-seryl-[protein] + ADP + H(+)</text>
        <dbReference type="Rhea" id="RHEA:17989"/>
        <dbReference type="Rhea" id="RHEA-COMP:9863"/>
        <dbReference type="Rhea" id="RHEA-COMP:11604"/>
        <dbReference type="ChEBI" id="CHEBI:15378"/>
        <dbReference type="ChEBI" id="CHEBI:29999"/>
        <dbReference type="ChEBI" id="CHEBI:30616"/>
        <dbReference type="ChEBI" id="CHEBI:83421"/>
        <dbReference type="ChEBI" id="CHEBI:456216"/>
        <dbReference type="EC" id="2.7.11.1"/>
    </reaction>
</comment>
<dbReference type="GO" id="GO:0004674">
    <property type="term" value="F:protein serine/threonine kinase activity"/>
    <property type="evidence" value="ECO:0007669"/>
    <property type="project" value="UniProtKB-KW"/>
</dbReference>
<evidence type="ECO:0000313" key="15">
    <source>
        <dbReference type="Proteomes" id="UP000887574"/>
    </source>
</evidence>
<evidence type="ECO:0000256" key="8">
    <source>
        <dbReference type="PIRSR" id="PIRSR630616-1"/>
    </source>
</evidence>
<feature type="binding site" evidence="9">
    <location>
        <begin position="89"/>
        <end position="91"/>
    </location>
    <ligand>
        <name>ATP</name>
        <dbReference type="ChEBI" id="CHEBI:30616"/>
    </ligand>
</feature>
<dbReference type="Proteomes" id="UP000887574">
    <property type="component" value="Unplaced"/>
</dbReference>
<keyword evidence="4 13" id="KW-0418">Kinase</keyword>
<name>A0A915EJ33_9BILA</name>
<accession>A0A915EJ33</accession>
<keyword evidence="3 9" id="KW-0547">Nucleotide-binding</keyword>
<dbReference type="PROSITE" id="PS50011">
    <property type="entry name" value="PROTEIN_KINASE_DOM"/>
    <property type="match status" value="1"/>
</dbReference>
<evidence type="ECO:0000259" key="14">
    <source>
        <dbReference type="PROSITE" id="PS50011"/>
    </source>
</evidence>
<sequence>MAKQTWALDDFEIGKPLGKGKFGNVYLARERSTQFVVALKVLFKKDLEKHKVFHQLRREIEIQYHLRHANILRLYGYFYDDERVYLILEYAARGSVYGQLKKDGKFSEATTARIIHQLSDALIYCHAKSVIHRDIKPENLLLSNKGDIKIADFGWSVHAPSSKRQTLCGTLTTCRRRCSSTKLMITMWIIGLLGCFSSNSLWPLPEGARDLVTKLLVLEPTQRLALEKVKLHTWIQSHLQS</sequence>
<feature type="cross-link" description="Glycyl lysine isopeptide (Lys-Gly) (interchain with G-Cter in SUMO2)" evidence="10">
    <location>
        <position position="136"/>
    </location>
</feature>
<protein>
    <recommendedName>
        <fullName evidence="13">Aurora kinase</fullName>
        <ecNumber evidence="13">2.7.11.1</ecNumber>
    </recommendedName>
</protein>
<evidence type="ECO:0000256" key="6">
    <source>
        <dbReference type="ARBA" id="ARBA00047899"/>
    </source>
</evidence>
<dbReference type="GO" id="GO:0005524">
    <property type="term" value="F:ATP binding"/>
    <property type="evidence" value="ECO:0007669"/>
    <property type="project" value="UniProtKB-UniRule"/>
</dbReference>
<feature type="binding site" evidence="9 11">
    <location>
        <position position="40"/>
    </location>
    <ligand>
        <name>ATP</name>
        <dbReference type="ChEBI" id="CHEBI:30616"/>
    </ligand>
</feature>
<dbReference type="SUPFAM" id="SSF56112">
    <property type="entry name" value="Protein kinase-like (PK-like)"/>
    <property type="match status" value="1"/>
</dbReference>
<dbReference type="WBParaSite" id="jg6430">
    <property type="protein sequence ID" value="jg6430"/>
    <property type="gene ID" value="jg6430"/>
</dbReference>
<evidence type="ECO:0000256" key="13">
    <source>
        <dbReference type="RuleBase" id="RU367134"/>
    </source>
</evidence>
<comment type="catalytic activity">
    <reaction evidence="6 13">
        <text>L-threonyl-[protein] + ATP = O-phospho-L-threonyl-[protein] + ADP + H(+)</text>
        <dbReference type="Rhea" id="RHEA:46608"/>
        <dbReference type="Rhea" id="RHEA-COMP:11060"/>
        <dbReference type="Rhea" id="RHEA-COMP:11605"/>
        <dbReference type="ChEBI" id="CHEBI:15378"/>
        <dbReference type="ChEBI" id="CHEBI:30013"/>
        <dbReference type="ChEBI" id="CHEBI:30616"/>
        <dbReference type="ChEBI" id="CHEBI:61977"/>
        <dbReference type="ChEBI" id="CHEBI:456216"/>
        <dbReference type="EC" id="2.7.11.1"/>
    </reaction>
</comment>
<feature type="binding site" evidence="9">
    <location>
        <begin position="138"/>
        <end position="139"/>
    </location>
    <ligand>
        <name>ATP</name>
        <dbReference type="ChEBI" id="CHEBI:30616"/>
    </ligand>
</feature>
<evidence type="ECO:0000256" key="4">
    <source>
        <dbReference type="ARBA" id="ARBA00022777"/>
    </source>
</evidence>
<dbReference type="Gene3D" id="3.30.200.20">
    <property type="entry name" value="Phosphorylase Kinase, domain 1"/>
    <property type="match status" value="1"/>
</dbReference>
<dbReference type="InterPro" id="IPR030616">
    <property type="entry name" value="Aur-like"/>
</dbReference>
<evidence type="ECO:0000256" key="10">
    <source>
        <dbReference type="PIRSR" id="PIRSR630616-3"/>
    </source>
</evidence>
<dbReference type="Pfam" id="PF00069">
    <property type="entry name" value="Pkinase"/>
    <property type="match status" value="1"/>
</dbReference>
<dbReference type="PANTHER" id="PTHR24350">
    <property type="entry name" value="SERINE/THREONINE-PROTEIN KINASE IAL-RELATED"/>
    <property type="match status" value="1"/>
</dbReference>
<evidence type="ECO:0000256" key="2">
    <source>
        <dbReference type="ARBA" id="ARBA00022679"/>
    </source>
</evidence>
<dbReference type="SMART" id="SM00220">
    <property type="entry name" value="S_TKc"/>
    <property type="match status" value="1"/>
</dbReference>
<dbReference type="InterPro" id="IPR017441">
    <property type="entry name" value="Protein_kinase_ATP_BS"/>
</dbReference>
<dbReference type="Gene3D" id="1.10.510.10">
    <property type="entry name" value="Transferase(Phosphotransferase) domain 1"/>
    <property type="match status" value="1"/>
</dbReference>
<feature type="active site" description="Proton acceptor" evidence="8">
    <location>
        <position position="134"/>
    </location>
</feature>
<evidence type="ECO:0000256" key="3">
    <source>
        <dbReference type="ARBA" id="ARBA00022741"/>
    </source>
</evidence>
<dbReference type="InterPro" id="IPR011009">
    <property type="entry name" value="Kinase-like_dom_sf"/>
</dbReference>
<proteinExistence type="inferred from homology"/>
<feature type="domain" description="Protein kinase" evidence="14">
    <location>
        <begin position="11"/>
        <end position="241"/>
    </location>
</feature>
<evidence type="ECO:0000256" key="9">
    <source>
        <dbReference type="PIRSR" id="PIRSR630616-2"/>
    </source>
</evidence>
<dbReference type="EC" id="2.7.11.1" evidence="13"/>
<keyword evidence="15" id="KW-1185">Reference proteome</keyword>
<keyword evidence="1 12" id="KW-0723">Serine/threonine-protein kinase</keyword>
<dbReference type="PROSITE" id="PS00107">
    <property type="entry name" value="PROTEIN_KINASE_ATP"/>
    <property type="match status" value="1"/>
</dbReference>
<dbReference type="AlphaFoldDB" id="A0A915EJ33"/>
<evidence type="ECO:0000256" key="5">
    <source>
        <dbReference type="ARBA" id="ARBA00022840"/>
    </source>
</evidence>
<keyword evidence="5 9" id="KW-0067">ATP-binding</keyword>
<evidence type="ECO:0000256" key="12">
    <source>
        <dbReference type="RuleBase" id="RU000304"/>
    </source>
</evidence>
<comment type="similarity">
    <text evidence="13">Belongs to the protein kinase superfamily. Ser/Thr protein kinase family. Aurora subfamily.</text>
</comment>
<dbReference type="PROSITE" id="PS00108">
    <property type="entry name" value="PROTEIN_KINASE_ST"/>
    <property type="match status" value="1"/>
</dbReference>
<feature type="binding site" evidence="9">
    <location>
        <position position="21"/>
    </location>
    <ligand>
        <name>ATP</name>
        <dbReference type="ChEBI" id="CHEBI:30616"/>
    </ligand>
</feature>
<evidence type="ECO:0000256" key="7">
    <source>
        <dbReference type="ARBA" id="ARBA00048679"/>
    </source>
</evidence>
<keyword evidence="2 13" id="KW-0808">Transferase</keyword>
<dbReference type="InterPro" id="IPR000719">
    <property type="entry name" value="Prot_kinase_dom"/>
</dbReference>
<evidence type="ECO:0000256" key="11">
    <source>
        <dbReference type="PROSITE-ProRule" id="PRU10141"/>
    </source>
</evidence>
<evidence type="ECO:0000256" key="1">
    <source>
        <dbReference type="ARBA" id="ARBA00022527"/>
    </source>
</evidence>
<dbReference type="InterPro" id="IPR008271">
    <property type="entry name" value="Ser/Thr_kinase_AS"/>
</dbReference>
<dbReference type="FunFam" id="3.30.200.20:FF:000042">
    <property type="entry name" value="Aurora kinase A"/>
    <property type="match status" value="1"/>
</dbReference>
<reference evidence="16" key="1">
    <citation type="submission" date="2022-11" db="UniProtKB">
        <authorList>
            <consortium name="WormBaseParasite"/>
        </authorList>
    </citation>
    <scope>IDENTIFICATION</scope>
</reference>
<organism evidence="15 16">
    <name type="scientific">Ditylenchus dipsaci</name>
    <dbReference type="NCBI Taxonomy" id="166011"/>
    <lineage>
        <taxon>Eukaryota</taxon>
        <taxon>Metazoa</taxon>
        <taxon>Ecdysozoa</taxon>
        <taxon>Nematoda</taxon>
        <taxon>Chromadorea</taxon>
        <taxon>Rhabditida</taxon>
        <taxon>Tylenchina</taxon>
        <taxon>Tylenchomorpha</taxon>
        <taxon>Sphaerularioidea</taxon>
        <taxon>Anguinidae</taxon>
        <taxon>Anguininae</taxon>
        <taxon>Ditylenchus</taxon>
    </lineage>
</organism>
<feature type="binding site" evidence="9">
    <location>
        <position position="152"/>
    </location>
    <ligand>
        <name>ATP</name>
        <dbReference type="ChEBI" id="CHEBI:30616"/>
    </ligand>
</feature>
<evidence type="ECO:0000313" key="16">
    <source>
        <dbReference type="WBParaSite" id="jg6430"/>
    </source>
</evidence>